<gene>
    <name evidence="2" type="ORF">PG993_010672</name>
</gene>
<organism evidence="2 3">
    <name type="scientific">Apiospora rasikravindrae</name>
    <dbReference type="NCBI Taxonomy" id="990691"/>
    <lineage>
        <taxon>Eukaryota</taxon>
        <taxon>Fungi</taxon>
        <taxon>Dikarya</taxon>
        <taxon>Ascomycota</taxon>
        <taxon>Pezizomycotina</taxon>
        <taxon>Sordariomycetes</taxon>
        <taxon>Xylariomycetidae</taxon>
        <taxon>Amphisphaeriales</taxon>
        <taxon>Apiosporaceae</taxon>
        <taxon>Apiospora</taxon>
    </lineage>
</organism>
<evidence type="ECO:0000313" key="3">
    <source>
        <dbReference type="Proteomes" id="UP001444661"/>
    </source>
</evidence>
<evidence type="ECO:0000313" key="2">
    <source>
        <dbReference type="EMBL" id="KAK8035677.1"/>
    </source>
</evidence>
<dbReference type="EMBL" id="JAQQWK010000009">
    <property type="protein sequence ID" value="KAK8035677.1"/>
    <property type="molecule type" value="Genomic_DNA"/>
</dbReference>
<evidence type="ECO:0000256" key="1">
    <source>
        <dbReference type="SAM" id="MobiDB-lite"/>
    </source>
</evidence>
<proteinExistence type="predicted"/>
<name>A0ABR1SNA7_9PEZI</name>
<keyword evidence="3" id="KW-1185">Reference proteome</keyword>
<feature type="region of interest" description="Disordered" evidence="1">
    <location>
        <begin position="376"/>
        <end position="434"/>
    </location>
</feature>
<feature type="compositionally biased region" description="Low complexity" evidence="1">
    <location>
        <begin position="390"/>
        <end position="401"/>
    </location>
</feature>
<protein>
    <submittedName>
        <fullName evidence="2">Uncharacterized protein</fullName>
    </submittedName>
</protein>
<sequence>MSMSQAIYKKGDFCLNKHESWGSVKSSIRSLSDVPTHLFKLKHPFIMVGDAAAFAMNVKWEDPTTVDLLVRASTLEKLKTVLAITDSWTEINSKTCTKSGSQWIEQRRRNACSLLKRNVPRGGHRCKYLRLWTEEDYGLKINFDFFIQIKPTFQLFEKAEPEDPSDEKSIIRYIPETYVPTLPALVEATVYSIYQGRRGRAYNYVDSLARLRALVTVNWLEESPAREVLLKHCGKEEWQYDYLNGFFDSYTRPLPDQDGGRRERNLRLQCRRAARWASLDLYLETGYDAEEEEPLPPLVPELMDLDADADVDDRPMVPGACHHDNSDDDSDSDSVHDDQPEVQQAYPMEQFMARAKNHQSPDYDAIIRAWNELNKKKTASSSQPRKAKPSSLSSSSSSSSSPATKRMPQIDHGPQARTGWEKPGNATCGPWGGS</sequence>
<comment type="caution">
    <text evidence="2">The sequence shown here is derived from an EMBL/GenBank/DDBJ whole genome shotgun (WGS) entry which is preliminary data.</text>
</comment>
<feature type="region of interest" description="Disordered" evidence="1">
    <location>
        <begin position="310"/>
        <end position="339"/>
    </location>
</feature>
<reference evidence="2 3" key="1">
    <citation type="submission" date="2023-01" db="EMBL/GenBank/DDBJ databases">
        <title>Analysis of 21 Apiospora genomes using comparative genomics revels a genus with tremendous synthesis potential of carbohydrate active enzymes and secondary metabolites.</title>
        <authorList>
            <person name="Sorensen T."/>
        </authorList>
    </citation>
    <scope>NUCLEOTIDE SEQUENCE [LARGE SCALE GENOMIC DNA]</scope>
    <source>
        <strain evidence="2 3">CBS 33761</strain>
    </source>
</reference>
<dbReference type="Proteomes" id="UP001444661">
    <property type="component" value="Unassembled WGS sequence"/>
</dbReference>
<accession>A0ABR1SNA7</accession>